<feature type="domain" description="CheW-like" evidence="12">
    <location>
        <begin position="729"/>
        <end position="861"/>
    </location>
</feature>
<dbReference type="Proteomes" id="UP000004169">
    <property type="component" value="Unassembled WGS sequence"/>
</dbReference>
<dbReference type="SMART" id="SM00260">
    <property type="entry name" value="CheW"/>
    <property type="match status" value="1"/>
</dbReference>
<feature type="compositionally biased region" description="Low complexity" evidence="10">
    <location>
        <begin position="446"/>
        <end position="461"/>
    </location>
</feature>
<dbReference type="SMART" id="SM01231">
    <property type="entry name" value="H-kinase_dim"/>
    <property type="match status" value="1"/>
</dbReference>
<evidence type="ECO:0000256" key="9">
    <source>
        <dbReference type="PROSITE-ProRule" id="PRU00110"/>
    </source>
</evidence>
<dbReference type="SUPFAM" id="SSF47226">
    <property type="entry name" value="Histidine-containing phosphotransfer domain, HPT domain"/>
    <property type="match status" value="1"/>
</dbReference>
<evidence type="ECO:0000256" key="6">
    <source>
        <dbReference type="ARBA" id="ARBA00022777"/>
    </source>
</evidence>
<dbReference type="SUPFAM" id="SSF47384">
    <property type="entry name" value="Homodimeric domain of signal transducing histidine kinase"/>
    <property type="match status" value="1"/>
</dbReference>
<feature type="domain" description="HPt" evidence="13">
    <location>
        <begin position="1"/>
        <end position="101"/>
    </location>
</feature>
<sequence>MTPLLARFLPEARDLIQVAATGLLNLEKNPSDETIINDVFRSVHTLKGSSGLFEVAALTQLVHAAEDLLGAVRAGQIALISDMVDMLLDALDQVSLWIDSLERTERLPDDAEATSRPLVTRLRGCCPQSASKAKATTATAEDGAADWLGLLPESDRLAAFAHAVSGHPLLALHYCPDESCFFSGEDPLNLVRQCPEMLTGFIVPRAQWEPLDSFEPYQCRLDFLILSSAPRAEIEHLFRYVTEQVRIAAVAPEHLILLEGNSTDCTVCADFVAAARTDLDAKDFNALRRAVDTELERIDSTLRAASALRWLNAVLGSPLPNPLWIGAMVEAIASGKPPCFDRATTEPKLNTPPPSPAMSPLFHRILGEQRRVLSLPAEPDQIRTRIASVVASITNLLVSAGLADLTETLTRASSHAFEYGSPTRLLDLLEEWERCGPTSIPAGKQPPSIAPASPGGSVASPEDAASERTTVRMLKVDQAKIDLLMNLIGELVVSKNSLPFLAKRAEQVHGSREMAREIKDQYAVIDRLAQEMQGAIMQVRMLPVSEVFERFPRLVRDLSRKLGKTISLEIEGEETAADKSIIESLADPLIHIVRNALDHGIEYPDERRASGKSSHAAIRLKAFQEADQVVIEVGDDGRGIDPAAIKAAAIAKEVITQDQADLLSDQDAINLIFHPGFSTAEQISDLSGRGVGMDVVHNTIERLNGTVQVSSILGEGTVVRLSLPLSMAVTRVMMVETGSQLFGIPMDMIVETVRVPVTAIRTIKRTETFVLRDTLIPLVRMTRLLNLPGRHRDEATNEDEAVLVCRVNGSPVGLVIDSFREGMDVILKPLDGLLANIPGYSGTALLGDGRVLLVLNLKELL</sequence>
<keyword evidence="15" id="KW-1185">Reference proteome</keyword>
<dbReference type="CDD" id="cd00088">
    <property type="entry name" value="HPT"/>
    <property type="match status" value="1"/>
</dbReference>
<dbReference type="InterPro" id="IPR036061">
    <property type="entry name" value="CheW-like_dom_sf"/>
</dbReference>
<dbReference type="Pfam" id="PF02895">
    <property type="entry name" value="H-kinase_dim"/>
    <property type="match status" value="1"/>
</dbReference>
<dbReference type="PROSITE" id="PS50851">
    <property type="entry name" value="CHEW"/>
    <property type="match status" value="1"/>
</dbReference>
<dbReference type="GO" id="GO:0006935">
    <property type="term" value="P:chemotaxis"/>
    <property type="evidence" value="ECO:0007669"/>
    <property type="project" value="InterPro"/>
</dbReference>
<organism evidence="14 15">
    <name type="scientific">Magnetospirillum molischianum DSM 120</name>
    <dbReference type="NCBI Taxonomy" id="1150626"/>
    <lineage>
        <taxon>Bacteria</taxon>
        <taxon>Pseudomonadati</taxon>
        <taxon>Pseudomonadota</taxon>
        <taxon>Alphaproteobacteria</taxon>
        <taxon>Rhodospirillales</taxon>
        <taxon>Rhodospirillaceae</taxon>
        <taxon>Magnetospirillum</taxon>
    </lineage>
</organism>
<dbReference type="Pfam" id="PF02518">
    <property type="entry name" value="HATPase_c"/>
    <property type="match status" value="1"/>
</dbReference>
<keyword evidence="4 9" id="KW-0597">Phosphoprotein</keyword>
<dbReference type="Gene3D" id="1.10.287.560">
    <property type="entry name" value="Histidine kinase CheA-like, homodimeric domain"/>
    <property type="match status" value="1"/>
</dbReference>
<dbReference type="InterPro" id="IPR005467">
    <property type="entry name" value="His_kinase_dom"/>
</dbReference>
<feature type="domain" description="Histidine kinase" evidence="11">
    <location>
        <begin position="482"/>
        <end position="727"/>
    </location>
</feature>
<dbReference type="eggNOG" id="COG0643">
    <property type="taxonomic scope" value="Bacteria"/>
</dbReference>
<dbReference type="InterPro" id="IPR051315">
    <property type="entry name" value="Bact_Chemotaxis_CheA"/>
</dbReference>
<keyword evidence="5 14" id="KW-0808">Transferase</keyword>
<keyword evidence="6 14" id="KW-0418">Kinase</keyword>
<dbReference type="SMART" id="SM00073">
    <property type="entry name" value="HPT"/>
    <property type="match status" value="1"/>
</dbReference>
<dbReference type="PANTHER" id="PTHR43395">
    <property type="entry name" value="SENSOR HISTIDINE KINASE CHEA"/>
    <property type="match status" value="1"/>
</dbReference>
<dbReference type="InterPro" id="IPR002545">
    <property type="entry name" value="CheW-lke_dom"/>
</dbReference>
<dbReference type="STRING" id="1150626.PHAMO_380017"/>
<gene>
    <name evidence="14" type="primary">cheA</name>
    <name evidence="14" type="ORF">PHAMO_380017</name>
</gene>
<dbReference type="PRINTS" id="PR00344">
    <property type="entry name" value="BCTRLSENSOR"/>
</dbReference>
<dbReference type="InterPro" id="IPR004358">
    <property type="entry name" value="Sig_transdc_His_kin-like_C"/>
</dbReference>
<dbReference type="Gene3D" id="1.20.120.160">
    <property type="entry name" value="HPT domain"/>
    <property type="match status" value="1"/>
</dbReference>
<evidence type="ECO:0000256" key="10">
    <source>
        <dbReference type="SAM" id="MobiDB-lite"/>
    </source>
</evidence>
<dbReference type="InterPro" id="IPR036641">
    <property type="entry name" value="HPT_dom_sf"/>
</dbReference>
<dbReference type="Pfam" id="PF01584">
    <property type="entry name" value="CheW"/>
    <property type="match status" value="1"/>
</dbReference>
<dbReference type="InterPro" id="IPR036890">
    <property type="entry name" value="HATPase_C_sf"/>
</dbReference>
<dbReference type="GO" id="GO:0000155">
    <property type="term" value="F:phosphorelay sensor kinase activity"/>
    <property type="evidence" value="ECO:0007669"/>
    <property type="project" value="InterPro"/>
</dbReference>
<dbReference type="InterPro" id="IPR003594">
    <property type="entry name" value="HATPase_dom"/>
</dbReference>
<dbReference type="SUPFAM" id="SSF55874">
    <property type="entry name" value="ATPase domain of HSP90 chaperone/DNA topoisomerase II/histidine kinase"/>
    <property type="match status" value="1"/>
</dbReference>
<dbReference type="PROSITE" id="PS50894">
    <property type="entry name" value="HPT"/>
    <property type="match status" value="1"/>
</dbReference>
<evidence type="ECO:0000256" key="4">
    <source>
        <dbReference type="ARBA" id="ARBA00022553"/>
    </source>
</evidence>
<evidence type="ECO:0000256" key="2">
    <source>
        <dbReference type="ARBA" id="ARBA00012438"/>
    </source>
</evidence>
<evidence type="ECO:0000259" key="13">
    <source>
        <dbReference type="PROSITE" id="PS50894"/>
    </source>
</evidence>
<dbReference type="EC" id="2.7.13.3" evidence="2"/>
<feature type="region of interest" description="Disordered" evidence="10">
    <location>
        <begin position="438"/>
        <end position="467"/>
    </location>
</feature>
<evidence type="ECO:0000256" key="7">
    <source>
        <dbReference type="ARBA" id="ARBA00023012"/>
    </source>
</evidence>
<dbReference type="SMART" id="SM00387">
    <property type="entry name" value="HATPase_c"/>
    <property type="match status" value="1"/>
</dbReference>
<evidence type="ECO:0000256" key="8">
    <source>
        <dbReference type="ARBA" id="ARBA00035100"/>
    </source>
</evidence>
<dbReference type="FunFam" id="3.30.565.10:FF:000016">
    <property type="entry name" value="Chemotaxis protein CheA, putative"/>
    <property type="match status" value="1"/>
</dbReference>
<dbReference type="InterPro" id="IPR008207">
    <property type="entry name" value="Sig_transdc_His_kin_Hpt_dom"/>
</dbReference>
<dbReference type="GO" id="GO:0005737">
    <property type="term" value="C:cytoplasm"/>
    <property type="evidence" value="ECO:0007669"/>
    <property type="project" value="InterPro"/>
</dbReference>
<dbReference type="EMBL" id="CAHP01000032">
    <property type="protein sequence ID" value="CCG42349.1"/>
    <property type="molecule type" value="Genomic_DNA"/>
</dbReference>
<evidence type="ECO:0000259" key="12">
    <source>
        <dbReference type="PROSITE" id="PS50851"/>
    </source>
</evidence>
<comment type="catalytic activity">
    <reaction evidence="1">
        <text>ATP + protein L-histidine = ADP + protein N-phospho-L-histidine.</text>
        <dbReference type="EC" id="2.7.13.3"/>
    </reaction>
</comment>
<dbReference type="CDD" id="cd16916">
    <property type="entry name" value="HATPase_CheA-like"/>
    <property type="match status" value="1"/>
</dbReference>
<dbReference type="InterPro" id="IPR037006">
    <property type="entry name" value="CheA-like_homodim_sf"/>
</dbReference>
<dbReference type="PANTHER" id="PTHR43395:SF1">
    <property type="entry name" value="CHEMOTAXIS PROTEIN CHEA"/>
    <property type="match status" value="1"/>
</dbReference>
<comment type="function">
    <text evidence="8">Involved in the transmission of sensory signals from the chemoreceptors to the flagellar motors. CheA is autophosphorylated; it can transfer its phosphate group to either CheB or CheY.</text>
</comment>
<keyword evidence="7" id="KW-0902">Two-component regulatory system</keyword>
<dbReference type="AlphaFoldDB" id="H8FVG1"/>
<dbReference type="Gene3D" id="3.30.565.10">
    <property type="entry name" value="Histidine kinase-like ATPase, C-terminal domain"/>
    <property type="match status" value="1"/>
</dbReference>
<dbReference type="Pfam" id="PF01627">
    <property type="entry name" value="Hpt"/>
    <property type="match status" value="1"/>
</dbReference>
<protein>
    <recommendedName>
        <fullName evidence="3">Chemotaxis protein CheA</fullName>
        <ecNumber evidence="2">2.7.13.3</ecNumber>
    </recommendedName>
</protein>
<feature type="modified residue" description="Phosphohistidine" evidence="9">
    <location>
        <position position="44"/>
    </location>
</feature>
<evidence type="ECO:0000256" key="5">
    <source>
        <dbReference type="ARBA" id="ARBA00022679"/>
    </source>
</evidence>
<dbReference type="RefSeq" id="WP_002730029.1">
    <property type="nucleotide sequence ID" value="NZ_CAHP01000032.1"/>
</dbReference>
<dbReference type="InterPro" id="IPR004105">
    <property type="entry name" value="CheA-like_dim"/>
</dbReference>
<evidence type="ECO:0000259" key="11">
    <source>
        <dbReference type="PROSITE" id="PS50109"/>
    </source>
</evidence>
<evidence type="ECO:0000256" key="3">
    <source>
        <dbReference type="ARBA" id="ARBA00021495"/>
    </source>
</evidence>
<dbReference type="Gene3D" id="2.30.30.40">
    <property type="entry name" value="SH3 Domains"/>
    <property type="match status" value="1"/>
</dbReference>
<dbReference type="SUPFAM" id="SSF50341">
    <property type="entry name" value="CheW-like"/>
    <property type="match status" value="1"/>
</dbReference>
<dbReference type="PROSITE" id="PS50109">
    <property type="entry name" value="HIS_KIN"/>
    <property type="match status" value="1"/>
</dbReference>
<reference evidence="14 15" key="1">
    <citation type="journal article" date="2012" name="J. Bacteriol.">
        <title>Draft Genome Sequence of the Purple Photosynthetic Bacterium Phaeospirillum molischianum DSM120, a Particularly Versatile Bacterium.</title>
        <authorList>
            <person name="Duquesne K."/>
            <person name="Prima V."/>
            <person name="Ji B."/>
            <person name="Rouy Z."/>
            <person name="Medigue C."/>
            <person name="Talla E."/>
            <person name="Sturgis J.N."/>
        </authorList>
    </citation>
    <scope>NUCLEOTIDE SEQUENCE [LARGE SCALE GENOMIC DNA]</scope>
    <source>
        <strain evidence="15">DSM120</strain>
    </source>
</reference>
<evidence type="ECO:0000313" key="15">
    <source>
        <dbReference type="Proteomes" id="UP000004169"/>
    </source>
</evidence>
<proteinExistence type="predicted"/>
<comment type="caution">
    <text evidence="14">The sequence shown here is derived from an EMBL/GenBank/DDBJ whole genome shotgun (WGS) entry which is preliminary data.</text>
</comment>
<accession>H8FVG1</accession>
<evidence type="ECO:0000256" key="1">
    <source>
        <dbReference type="ARBA" id="ARBA00000085"/>
    </source>
</evidence>
<dbReference type="InterPro" id="IPR036097">
    <property type="entry name" value="HisK_dim/P_sf"/>
</dbReference>
<name>H8FVG1_MAGML</name>
<evidence type="ECO:0000313" key="14">
    <source>
        <dbReference type="EMBL" id="CCG42349.1"/>
    </source>
</evidence>
<dbReference type="OrthoDB" id="9803176at2"/>